<keyword evidence="2" id="KW-1185">Reference proteome</keyword>
<dbReference type="AlphaFoldDB" id="A0A183LAJ3"/>
<evidence type="ECO:0000313" key="1">
    <source>
        <dbReference type="EMBL" id="VDO49353.1"/>
    </source>
</evidence>
<proteinExistence type="predicted"/>
<sequence length="54" mass="6051">MLIKLHVSLQLFVLKELSIKQVSVLLLASTSLVVEILDEEEMVENNHAVHLVGK</sequence>
<dbReference type="EMBL" id="UZAI01000159">
    <property type="protein sequence ID" value="VDO49353.1"/>
    <property type="molecule type" value="Genomic_DNA"/>
</dbReference>
<dbReference type="Proteomes" id="UP000277204">
    <property type="component" value="Unassembled WGS sequence"/>
</dbReference>
<organism evidence="1 2">
    <name type="scientific">Schistosoma margrebowiei</name>
    <dbReference type="NCBI Taxonomy" id="48269"/>
    <lineage>
        <taxon>Eukaryota</taxon>
        <taxon>Metazoa</taxon>
        <taxon>Spiralia</taxon>
        <taxon>Lophotrochozoa</taxon>
        <taxon>Platyhelminthes</taxon>
        <taxon>Trematoda</taxon>
        <taxon>Digenea</taxon>
        <taxon>Strigeidida</taxon>
        <taxon>Schistosomatoidea</taxon>
        <taxon>Schistosomatidae</taxon>
        <taxon>Schistosoma</taxon>
    </lineage>
</organism>
<name>A0A183LAJ3_9TREM</name>
<accession>A0A183LAJ3</accession>
<evidence type="ECO:0000313" key="2">
    <source>
        <dbReference type="Proteomes" id="UP000277204"/>
    </source>
</evidence>
<gene>
    <name evidence="1" type="ORF">SMRZ_LOCUS818</name>
</gene>
<reference evidence="1 2" key="1">
    <citation type="submission" date="2018-11" db="EMBL/GenBank/DDBJ databases">
        <authorList>
            <consortium name="Pathogen Informatics"/>
        </authorList>
    </citation>
    <scope>NUCLEOTIDE SEQUENCE [LARGE SCALE GENOMIC DNA]</scope>
    <source>
        <strain evidence="1 2">Zambia</strain>
    </source>
</reference>
<protein>
    <submittedName>
        <fullName evidence="1">Uncharacterized protein</fullName>
    </submittedName>
</protein>